<dbReference type="Proteomes" id="UP000628448">
    <property type="component" value="Unassembled WGS sequence"/>
</dbReference>
<keyword evidence="3" id="KW-1185">Reference proteome</keyword>
<evidence type="ECO:0000313" key="2">
    <source>
        <dbReference type="EMBL" id="MBG9375025.1"/>
    </source>
</evidence>
<dbReference type="RefSeq" id="WP_196989105.1">
    <property type="nucleotide sequence ID" value="NZ_JADWYR010000001.1"/>
</dbReference>
<feature type="transmembrane region" description="Helical" evidence="1">
    <location>
        <begin position="76"/>
        <end position="100"/>
    </location>
</feature>
<organism evidence="2 3">
    <name type="scientific">Panacibacter microcysteis</name>
    <dbReference type="NCBI Taxonomy" id="2793269"/>
    <lineage>
        <taxon>Bacteria</taxon>
        <taxon>Pseudomonadati</taxon>
        <taxon>Bacteroidota</taxon>
        <taxon>Chitinophagia</taxon>
        <taxon>Chitinophagales</taxon>
        <taxon>Chitinophagaceae</taxon>
        <taxon>Panacibacter</taxon>
    </lineage>
</organism>
<dbReference type="EMBL" id="JADWYR010000001">
    <property type="protein sequence ID" value="MBG9375025.1"/>
    <property type="molecule type" value="Genomic_DNA"/>
</dbReference>
<keyword evidence="1" id="KW-0472">Membrane</keyword>
<feature type="transmembrane region" description="Helical" evidence="1">
    <location>
        <begin position="48"/>
        <end position="70"/>
    </location>
</feature>
<name>A0A931GU56_9BACT</name>
<gene>
    <name evidence="2" type="ORF">I5907_02210</name>
</gene>
<accession>A0A931GU56</accession>
<evidence type="ECO:0000256" key="1">
    <source>
        <dbReference type="SAM" id="Phobius"/>
    </source>
</evidence>
<sequence length="218" mass="25311">MQEMELIHLWKAYDKKLDESLQLNRQNATEITTMKVQTLLHSMKPAKLFAVIIGICWVAGLGLLLVKLFLNDYETTSLFFLYSLSLQVLITAVAIVVYIYQLSLLHNINLDEPVVLTQQKLAKIKASTLWVTRILFLQAPLWTTFYLSGRFFDNIPAGWLIFQCTITLLFTVLALWLFFNIRAENANKKWFRLLFSGNEWQPLMKAADLLTQVKDYEI</sequence>
<keyword evidence="1" id="KW-0812">Transmembrane</keyword>
<reference evidence="2" key="1">
    <citation type="submission" date="2020-11" db="EMBL/GenBank/DDBJ databases">
        <title>Bacterial whole genome sequence for Panacibacter sp. DH6.</title>
        <authorList>
            <person name="Le V."/>
            <person name="Ko S."/>
            <person name="Ahn C.-Y."/>
            <person name="Oh H.-M."/>
        </authorList>
    </citation>
    <scope>NUCLEOTIDE SEQUENCE</scope>
    <source>
        <strain evidence="2">DH6</strain>
    </source>
</reference>
<comment type="caution">
    <text evidence="2">The sequence shown here is derived from an EMBL/GenBank/DDBJ whole genome shotgun (WGS) entry which is preliminary data.</text>
</comment>
<proteinExistence type="predicted"/>
<feature type="transmembrane region" description="Helical" evidence="1">
    <location>
        <begin position="159"/>
        <end position="179"/>
    </location>
</feature>
<evidence type="ECO:0000313" key="3">
    <source>
        <dbReference type="Proteomes" id="UP000628448"/>
    </source>
</evidence>
<keyword evidence="1" id="KW-1133">Transmembrane helix</keyword>
<dbReference type="AlphaFoldDB" id="A0A931GU56"/>
<protein>
    <submittedName>
        <fullName evidence="2">Uncharacterized protein</fullName>
    </submittedName>
</protein>